<accession>A0AAE4JTL9</accession>
<organism evidence="3 4">
    <name type="scientific">Clostridium sporogenes</name>
    <dbReference type="NCBI Taxonomy" id="1509"/>
    <lineage>
        <taxon>Bacteria</taxon>
        <taxon>Bacillati</taxon>
        <taxon>Bacillota</taxon>
        <taxon>Clostridia</taxon>
        <taxon>Eubacteriales</taxon>
        <taxon>Clostridiaceae</taxon>
        <taxon>Clostridium</taxon>
    </lineage>
</organism>
<keyword evidence="2" id="KW-0812">Transmembrane</keyword>
<feature type="transmembrane region" description="Helical" evidence="2">
    <location>
        <begin position="84"/>
        <end position="106"/>
    </location>
</feature>
<dbReference type="Proteomes" id="UP001182303">
    <property type="component" value="Unassembled WGS sequence"/>
</dbReference>
<evidence type="ECO:0000313" key="3">
    <source>
        <dbReference type="EMBL" id="MDS1003533.1"/>
    </source>
</evidence>
<reference evidence="3" key="1">
    <citation type="submission" date="2023-04" db="EMBL/GenBank/DDBJ databases">
        <title>Assessment of the microbiological origin of a defect in Grana Padano cheese.</title>
        <authorList>
            <person name="Zago M."/>
            <person name="Rossetti L."/>
            <person name="Bonvini B."/>
            <person name="Carminati D."/>
            <person name="Giraffa G."/>
        </authorList>
    </citation>
    <scope>NUCLEOTIDE SEQUENCE</scope>
    <source>
        <strain evidence="3">4990</strain>
    </source>
</reference>
<evidence type="ECO:0000256" key="1">
    <source>
        <dbReference type="SAM" id="MobiDB-lite"/>
    </source>
</evidence>
<proteinExistence type="predicted"/>
<dbReference type="AlphaFoldDB" id="A0AAE4JTL9"/>
<dbReference type="RefSeq" id="WP_310943493.1">
    <property type="nucleotide sequence ID" value="NZ_JARUIS010000010.1"/>
</dbReference>
<name>A0AAE4JTL9_CLOSG</name>
<keyword evidence="3" id="KW-0238">DNA-binding</keyword>
<dbReference type="EMBL" id="JARUIS010000010">
    <property type="protein sequence ID" value="MDS1003533.1"/>
    <property type="molecule type" value="Genomic_DNA"/>
</dbReference>
<feature type="transmembrane region" description="Helical" evidence="2">
    <location>
        <begin position="112"/>
        <end position="130"/>
    </location>
</feature>
<keyword evidence="2" id="KW-0472">Membrane</keyword>
<keyword evidence="2" id="KW-1133">Transmembrane helix</keyword>
<sequence>MLDKEEMKNSEEVENTEKVLEREEDKEVDKVDDFVEDEKTLENTKEEANDSIEEDKKEETVEQDLLKDKLSFLQYFKEGIKNTLGIFIVSIGGLAVVGLILRYIVGLYVKDAWAMLFIVYLVISLFYPYIKSKFYKKNK</sequence>
<evidence type="ECO:0000256" key="2">
    <source>
        <dbReference type="SAM" id="Phobius"/>
    </source>
</evidence>
<dbReference type="GO" id="GO:0003677">
    <property type="term" value="F:DNA binding"/>
    <property type="evidence" value="ECO:0007669"/>
    <property type="project" value="UniProtKB-KW"/>
</dbReference>
<comment type="caution">
    <text evidence="3">The sequence shown here is derived from an EMBL/GenBank/DDBJ whole genome shotgun (WGS) entry which is preliminary data.</text>
</comment>
<feature type="region of interest" description="Disordered" evidence="1">
    <location>
        <begin position="1"/>
        <end position="58"/>
    </location>
</feature>
<protein>
    <submittedName>
        <fullName evidence="3">DNA-binding protein</fullName>
    </submittedName>
</protein>
<gene>
    <name evidence="3" type="ORF">P9J83_08490</name>
</gene>
<evidence type="ECO:0000313" key="4">
    <source>
        <dbReference type="Proteomes" id="UP001182303"/>
    </source>
</evidence>